<dbReference type="InterPro" id="IPR018119">
    <property type="entry name" value="Strictosidine_synth_cons-reg"/>
</dbReference>
<evidence type="ECO:0000256" key="2">
    <source>
        <dbReference type="ARBA" id="ARBA00009191"/>
    </source>
</evidence>
<keyword evidence="3" id="KW-0926">Vacuole</keyword>
<evidence type="ECO:0000256" key="1">
    <source>
        <dbReference type="ARBA" id="ARBA00004116"/>
    </source>
</evidence>
<dbReference type="AlphaFoldDB" id="A0A7J9GRI7"/>
<dbReference type="SUPFAM" id="SSF63829">
    <property type="entry name" value="Calcium-dependent phosphotriesterase"/>
    <property type="match status" value="1"/>
</dbReference>
<accession>A0A7J9GRI7</accession>
<dbReference type="EMBL" id="JABFAD010000006">
    <property type="protein sequence ID" value="MBA0800189.1"/>
    <property type="molecule type" value="Genomic_DNA"/>
</dbReference>
<dbReference type="OrthoDB" id="5307922at2759"/>
<evidence type="ECO:0000259" key="6">
    <source>
        <dbReference type="Pfam" id="PF03088"/>
    </source>
</evidence>
<evidence type="ECO:0000313" key="8">
    <source>
        <dbReference type="Proteomes" id="UP000593560"/>
    </source>
</evidence>
<reference evidence="7 8" key="1">
    <citation type="journal article" date="2019" name="Genome Biol. Evol.">
        <title>Insights into the evolution of the New World diploid cottons (Gossypium, subgenus Houzingenia) based on genome sequencing.</title>
        <authorList>
            <person name="Grover C.E."/>
            <person name="Arick M.A. 2nd"/>
            <person name="Thrash A."/>
            <person name="Conover J.L."/>
            <person name="Sanders W.S."/>
            <person name="Peterson D.G."/>
            <person name="Frelichowski J.E."/>
            <person name="Scheffler J.A."/>
            <person name="Scheffler B.E."/>
            <person name="Wendel J.F."/>
        </authorList>
    </citation>
    <scope>NUCLEOTIDE SEQUENCE [LARGE SCALE GENOMIC DNA]</scope>
    <source>
        <strain evidence="7">0</strain>
        <tissue evidence="7">Leaf</tissue>
    </source>
</reference>
<feature type="domain" description="Strictosidine synthase conserved region" evidence="6">
    <location>
        <begin position="150"/>
        <end position="229"/>
    </location>
</feature>
<keyword evidence="8" id="KW-1185">Reference proteome</keyword>
<comment type="caution">
    <text evidence="7">The sequence shown here is derived from an EMBL/GenBank/DDBJ whole genome shotgun (WGS) entry which is preliminary data.</text>
</comment>
<feature type="chain" id="PRO_5029499444" description="Strictosidine synthase conserved region domain-containing protein" evidence="5">
    <location>
        <begin position="24"/>
        <end position="233"/>
    </location>
</feature>
<dbReference type="PANTHER" id="PTHR10426:SF86">
    <property type="entry name" value="PROTEIN STRICTOSIDINE SYNTHASE-LIKE 10-LIKE"/>
    <property type="match status" value="1"/>
</dbReference>
<organism evidence="7 8">
    <name type="scientific">Gossypium harknessii</name>
    <dbReference type="NCBI Taxonomy" id="34285"/>
    <lineage>
        <taxon>Eukaryota</taxon>
        <taxon>Viridiplantae</taxon>
        <taxon>Streptophyta</taxon>
        <taxon>Embryophyta</taxon>
        <taxon>Tracheophyta</taxon>
        <taxon>Spermatophyta</taxon>
        <taxon>Magnoliopsida</taxon>
        <taxon>eudicotyledons</taxon>
        <taxon>Gunneridae</taxon>
        <taxon>Pentapetalae</taxon>
        <taxon>rosids</taxon>
        <taxon>malvids</taxon>
        <taxon>Malvales</taxon>
        <taxon>Malvaceae</taxon>
        <taxon>Malvoideae</taxon>
        <taxon>Gossypium</taxon>
    </lineage>
</organism>
<dbReference type="Gene3D" id="2.120.10.30">
    <property type="entry name" value="TolB, C-terminal domain"/>
    <property type="match status" value="1"/>
</dbReference>
<dbReference type="GO" id="GO:0012505">
    <property type="term" value="C:endomembrane system"/>
    <property type="evidence" value="ECO:0007669"/>
    <property type="project" value="TreeGrafter"/>
</dbReference>
<keyword evidence="5" id="KW-0732">Signal</keyword>
<feature type="signal peptide" evidence="5">
    <location>
        <begin position="1"/>
        <end position="23"/>
    </location>
</feature>
<gene>
    <name evidence="7" type="ORF">Gohar_010638</name>
</gene>
<dbReference type="InterPro" id="IPR011042">
    <property type="entry name" value="6-blade_b-propeller_TolB-like"/>
</dbReference>
<evidence type="ECO:0000256" key="5">
    <source>
        <dbReference type="SAM" id="SignalP"/>
    </source>
</evidence>
<comment type="similarity">
    <text evidence="2">Belongs to the strictosidine synthase family.</text>
</comment>
<sequence>MMMNSLKFLFFIFCFAFIKQSYQSRIVIPKSYNQFNFTDVAGLESITFDCKGEGSYVGVFDDRILKHELNFSWKEFVIPSLTRERRLCDGSTNPMLEPICGRAFGLKFNDATCDLYIADVYFGLLMVGPKGGVAQVLVNSFEGILFRFTNGLDIDINTGVVYFTDNNIIFQRRYADLLLRSSTDRTRRLFRYDPRTKKASIMYKSLMFPSGVALSQNHSFLLVAETIRAKSVC</sequence>
<evidence type="ECO:0000313" key="7">
    <source>
        <dbReference type="EMBL" id="MBA0800189.1"/>
    </source>
</evidence>
<keyword evidence="4" id="KW-0325">Glycoprotein</keyword>
<evidence type="ECO:0000256" key="3">
    <source>
        <dbReference type="ARBA" id="ARBA00022554"/>
    </source>
</evidence>
<protein>
    <recommendedName>
        <fullName evidence="6">Strictosidine synthase conserved region domain-containing protein</fullName>
    </recommendedName>
</protein>
<comment type="subcellular location">
    <subcellularLocation>
        <location evidence="1">Vacuole</location>
    </subcellularLocation>
</comment>
<dbReference type="GO" id="GO:0005773">
    <property type="term" value="C:vacuole"/>
    <property type="evidence" value="ECO:0007669"/>
    <property type="project" value="UniProtKB-SubCell"/>
</dbReference>
<dbReference type="Pfam" id="PF03088">
    <property type="entry name" value="Str_synth"/>
    <property type="match status" value="1"/>
</dbReference>
<name>A0A7J9GRI7_9ROSI</name>
<dbReference type="GO" id="GO:0016787">
    <property type="term" value="F:hydrolase activity"/>
    <property type="evidence" value="ECO:0007669"/>
    <property type="project" value="TreeGrafter"/>
</dbReference>
<dbReference type="PANTHER" id="PTHR10426">
    <property type="entry name" value="STRICTOSIDINE SYNTHASE-RELATED"/>
    <property type="match status" value="1"/>
</dbReference>
<proteinExistence type="inferred from homology"/>
<evidence type="ECO:0000256" key="4">
    <source>
        <dbReference type="ARBA" id="ARBA00023180"/>
    </source>
</evidence>
<dbReference type="Proteomes" id="UP000593560">
    <property type="component" value="Unassembled WGS sequence"/>
</dbReference>